<accession>A0A5C5XLD0</accession>
<evidence type="ECO:0000313" key="1">
    <source>
        <dbReference type="EMBL" id="TWT63213.1"/>
    </source>
</evidence>
<proteinExistence type="predicted"/>
<organism evidence="1 2">
    <name type="scientific">Rubinisphaera italica</name>
    <dbReference type="NCBI Taxonomy" id="2527969"/>
    <lineage>
        <taxon>Bacteria</taxon>
        <taxon>Pseudomonadati</taxon>
        <taxon>Planctomycetota</taxon>
        <taxon>Planctomycetia</taxon>
        <taxon>Planctomycetales</taxon>
        <taxon>Planctomycetaceae</taxon>
        <taxon>Rubinisphaera</taxon>
    </lineage>
</organism>
<dbReference type="EMBL" id="SJPG01000001">
    <property type="protein sequence ID" value="TWT63213.1"/>
    <property type="molecule type" value="Genomic_DNA"/>
</dbReference>
<reference evidence="1 2" key="1">
    <citation type="submission" date="2019-02" db="EMBL/GenBank/DDBJ databases">
        <title>Deep-cultivation of Planctomycetes and their phenomic and genomic characterization uncovers novel biology.</title>
        <authorList>
            <person name="Wiegand S."/>
            <person name="Jogler M."/>
            <person name="Boedeker C."/>
            <person name="Pinto D."/>
            <person name="Vollmers J."/>
            <person name="Rivas-Marin E."/>
            <person name="Kohn T."/>
            <person name="Peeters S.H."/>
            <person name="Heuer A."/>
            <person name="Rast P."/>
            <person name="Oberbeckmann S."/>
            <person name="Bunk B."/>
            <person name="Jeske O."/>
            <person name="Meyerdierks A."/>
            <person name="Storesund J.E."/>
            <person name="Kallscheuer N."/>
            <person name="Luecker S."/>
            <person name="Lage O.M."/>
            <person name="Pohl T."/>
            <person name="Merkel B.J."/>
            <person name="Hornburger P."/>
            <person name="Mueller R.-W."/>
            <person name="Bruemmer F."/>
            <person name="Labrenz M."/>
            <person name="Spormann A.M."/>
            <person name="Op Den Camp H."/>
            <person name="Overmann J."/>
            <person name="Amann R."/>
            <person name="Jetten M.S.M."/>
            <person name="Mascher T."/>
            <person name="Medema M.H."/>
            <person name="Devos D.P."/>
            <person name="Kaster A.-K."/>
            <person name="Ovreas L."/>
            <person name="Rohde M."/>
            <person name="Galperin M.Y."/>
            <person name="Jogler C."/>
        </authorList>
    </citation>
    <scope>NUCLEOTIDE SEQUENCE [LARGE SCALE GENOMIC DNA]</scope>
    <source>
        <strain evidence="1 2">Pan54</strain>
    </source>
</reference>
<dbReference type="Proteomes" id="UP000316095">
    <property type="component" value="Unassembled WGS sequence"/>
</dbReference>
<gene>
    <name evidence="1" type="ORF">Pan54_39660</name>
</gene>
<keyword evidence="2" id="KW-1185">Reference proteome</keyword>
<protein>
    <submittedName>
        <fullName evidence="1">Uncharacterized protein</fullName>
    </submittedName>
</protein>
<evidence type="ECO:0000313" key="2">
    <source>
        <dbReference type="Proteomes" id="UP000316095"/>
    </source>
</evidence>
<comment type="caution">
    <text evidence="1">The sequence shown here is derived from an EMBL/GenBank/DDBJ whole genome shotgun (WGS) entry which is preliminary data.</text>
</comment>
<name>A0A5C5XLD0_9PLAN</name>
<sequence>MLNAIVNSDLSLVFSDFGKAVVYRVVESSVDAASLVVEEELTDVELLAMPGHVDEQRLDVADGQSRSGLMELVIRTDELPEDCPSLTDRVLMEGEEYAIVDFRFEQVLGVVQLTVRRR</sequence>
<dbReference type="AlphaFoldDB" id="A0A5C5XLD0"/>